<dbReference type="PANTHER" id="PTHR42915:SF1">
    <property type="entry name" value="PEPTIDOGLYCAN BETA-N-ACETYLMURAMIDASE NAMZ"/>
    <property type="match status" value="1"/>
</dbReference>
<dbReference type="Gene3D" id="3.90.1150.140">
    <property type="match status" value="1"/>
</dbReference>
<dbReference type="RefSeq" id="WP_093515077.1">
    <property type="nucleotide sequence ID" value="NZ_FOIJ01000001.1"/>
</dbReference>
<name>A0A1H9Z1X8_9BACT</name>
<organism evidence="3 4">
    <name type="scientific">Stigmatella erecta</name>
    <dbReference type="NCBI Taxonomy" id="83460"/>
    <lineage>
        <taxon>Bacteria</taxon>
        <taxon>Pseudomonadati</taxon>
        <taxon>Myxococcota</taxon>
        <taxon>Myxococcia</taxon>
        <taxon>Myxococcales</taxon>
        <taxon>Cystobacterineae</taxon>
        <taxon>Archangiaceae</taxon>
        <taxon>Stigmatella</taxon>
    </lineage>
</organism>
<dbReference type="AlphaFoldDB" id="A0A1H9Z1X8"/>
<keyword evidence="4" id="KW-1185">Reference proteome</keyword>
<evidence type="ECO:0000313" key="3">
    <source>
        <dbReference type="EMBL" id="SES75358.1"/>
    </source>
</evidence>
<dbReference type="Gene3D" id="3.40.50.12170">
    <property type="entry name" value="Uncharacterised protein PF07075, DUF1343"/>
    <property type="match status" value="1"/>
</dbReference>
<reference evidence="4" key="1">
    <citation type="submission" date="2016-10" db="EMBL/GenBank/DDBJ databases">
        <authorList>
            <person name="Varghese N."/>
            <person name="Submissions S."/>
        </authorList>
    </citation>
    <scope>NUCLEOTIDE SEQUENCE [LARGE SCALE GENOMIC DNA]</scope>
    <source>
        <strain evidence="4">DSM 16858</strain>
    </source>
</reference>
<dbReference type="InterPro" id="IPR048502">
    <property type="entry name" value="NamZ_N"/>
</dbReference>
<dbReference type="GO" id="GO:0033922">
    <property type="term" value="F:peptidoglycan beta-N-acetylmuramidase activity"/>
    <property type="evidence" value="ECO:0007669"/>
    <property type="project" value="InterPro"/>
</dbReference>
<proteinExistence type="predicted"/>
<feature type="domain" description="Peptidoglycan beta-N-acetylmuramidase NamZ N-terminal" evidence="1">
    <location>
        <begin position="24"/>
        <end position="228"/>
    </location>
</feature>
<accession>A0A1H9Z1X8</accession>
<feature type="domain" description="Peptidoglycan beta-N-acetylmuramidase NamZ C-terminal" evidence="2">
    <location>
        <begin position="232"/>
        <end position="392"/>
    </location>
</feature>
<dbReference type="PIRSF" id="PIRSF016719">
    <property type="entry name" value="UCP016719"/>
    <property type="match status" value="1"/>
</dbReference>
<dbReference type="Pfam" id="PF07075">
    <property type="entry name" value="NamZ_N"/>
    <property type="match status" value="1"/>
</dbReference>
<evidence type="ECO:0000259" key="1">
    <source>
        <dbReference type="Pfam" id="PF07075"/>
    </source>
</evidence>
<dbReference type="Proteomes" id="UP000199181">
    <property type="component" value="Unassembled WGS sequence"/>
</dbReference>
<dbReference type="InterPro" id="IPR008302">
    <property type="entry name" value="NamZ"/>
</dbReference>
<evidence type="ECO:0000259" key="2">
    <source>
        <dbReference type="Pfam" id="PF20732"/>
    </source>
</evidence>
<dbReference type="Pfam" id="PF20732">
    <property type="entry name" value="NamZ_C"/>
    <property type="match status" value="1"/>
</dbReference>
<dbReference type="InterPro" id="IPR048503">
    <property type="entry name" value="NamZ_C"/>
</dbReference>
<protein>
    <submittedName>
        <fullName evidence="3">Uncharacterized conserved protein YbbC, DUF1343 family</fullName>
    </submittedName>
</protein>
<dbReference type="PANTHER" id="PTHR42915">
    <property type="entry name" value="HYPOTHETICAL 460 KDA PROTEIN IN FEUA-SIGW INTERGENIC REGION [PRECURSOR]"/>
    <property type="match status" value="1"/>
</dbReference>
<evidence type="ECO:0000313" key="4">
    <source>
        <dbReference type="Proteomes" id="UP000199181"/>
    </source>
</evidence>
<sequence length="393" mass="42909">MTKVKTGLDVWVAQGFSALKGRRVGAIVNPTSVDARFLHLADLLGQASGVTLAALFGPEHGIRGEAQYMVAVGEAKDRKTGVPVHSLYGSTFESLSPRPEWLAGLDALVFDIQDVGSRYYTYVYTMALAMKVAAQARVPFYVLDRPNPLGGVAIEGNLVGEGYRSFVGLYPLPNRHGMTAGELARLFNAEFGIGCELTVVPCEGWRREMHWSDTGLPFLPPSPNMPTPDTALVYPGMCLGEGTNVSEGRGTCRPFEQFGAPWLDAEALVARLEKERLPGVAFRPVGFTPTFDKFRGESCNGAFIHVTDRATFQPLRTGVAIFQAVREVSGGQFAWRADAYEFVEDVPAFDLLCGTDQVRRGIEAGWPLGKLLEGFSAQAERFAQQRAPYLLYT</sequence>
<gene>
    <name evidence="3" type="ORF">SAMN05443639_101139</name>
</gene>
<dbReference type="EMBL" id="FOIJ01000001">
    <property type="protein sequence ID" value="SES75358.1"/>
    <property type="molecule type" value="Genomic_DNA"/>
</dbReference>